<keyword evidence="4" id="KW-0175">Coiled coil</keyword>
<dbReference type="GO" id="GO:0003677">
    <property type="term" value="F:DNA binding"/>
    <property type="evidence" value="ECO:0007669"/>
    <property type="project" value="InterPro"/>
</dbReference>
<keyword evidence="3" id="KW-0805">Transcription regulation</keyword>
<reference evidence="9" key="1">
    <citation type="journal article" date="2016" name="Nat. Biotechnol.">
        <title>Sequencing wild and cultivated cassava and related species reveals extensive interspecific hybridization and genetic diversity.</title>
        <authorList>
            <person name="Bredeson J.V."/>
            <person name="Lyons J.B."/>
            <person name="Prochnik S.E."/>
            <person name="Wu G.A."/>
            <person name="Ha C.M."/>
            <person name="Edsinger-Gonzales E."/>
            <person name="Grimwood J."/>
            <person name="Schmutz J."/>
            <person name="Rabbi I.Y."/>
            <person name="Egesi C."/>
            <person name="Nauluvula P."/>
            <person name="Lebot V."/>
            <person name="Ndunguru J."/>
            <person name="Mkamilo G."/>
            <person name="Bart R.S."/>
            <person name="Setter T.L."/>
            <person name="Gleadow R.M."/>
            <person name="Kulakow P."/>
            <person name="Ferguson M.E."/>
            <person name="Rounsley S."/>
            <person name="Rokhsar D.S."/>
        </authorList>
    </citation>
    <scope>NUCLEOTIDE SEQUENCE [LARGE SCALE GENOMIC DNA]</scope>
    <source>
        <strain evidence="9">cv. AM560-2</strain>
    </source>
</reference>
<evidence type="ECO:0000256" key="3">
    <source>
        <dbReference type="ARBA" id="ARBA00023015"/>
    </source>
</evidence>
<evidence type="ECO:0000313" key="9">
    <source>
        <dbReference type="Proteomes" id="UP000091857"/>
    </source>
</evidence>
<dbReference type="InterPro" id="IPR006447">
    <property type="entry name" value="Myb_dom_plants"/>
</dbReference>
<accession>A0A2C9VAU8</accession>
<dbReference type="GO" id="GO:0005634">
    <property type="term" value="C:nucleus"/>
    <property type="evidence" value="ECO:0007669"/>
    <property type="project" value="UniProtKB-SubCell"/>
</dbReference>
<dbReference type="PANTHER" id="PTHR31499:SF79">
    <property type="entry name" value="HTH MYB-TYPE DOMAIN-CONTAINING PROTEIN"/>
    <property type="match status" value="1"/>
</dbReference>
<keyword evidence="6" id="KW-0539">Nucleus</keyword>
<dbReference type="GO" id="GO:0003700">
    <property type="term" value="F:DNA-binding transcription factor activity"/>
    <property type="evidence" value="ECO:0007669"/>
    <property type="project" value="InterPro"/>
</dbReference>
<dbReference type="SUPFAM" id="SSF46689">
    <property type="entry name" value="Homeodomain-like"/>
    <property type="match status" value="1"/>
</dbReference>
<evidence type="ECO:0000256" key="6">
    <source>
        <dbReference type="ARBA" id="ARBA00023242"/>
    </source>
</evidence>
<dbReference type="Proteomes" id="UP000091857">
    <property type="component" value="Chromosome 9"/>
</dbReference>
<sequence>MGSSRTDGSGKERLRWTQELHDRFERAVNQLGGPDRATPKGILKAMSIPGLTIYHVKSHLQKYRISKFIPESNNKGKFERRNISELLPNFSATSGAQLNEALKMQMEVQRRLSDQLEVQKSLKNKIEAQGRFLERIVQEHRNRTVNIQKHKQSFSPTSLPFLCEYSESNAKDFESDDEGDRSDQIHYNEDDEFQPLKRFRTENDVLPSRYKLEELNSDPYNNQTSELNLYPWSNMSCSSPLVPSFF</sequence>
<keyword evidence="9" id="KW-1185">Reference proteome</keyword>
<dbReference type="InterPro" id="IPR009057">
    <property type="entry name" value="Homeodomain-like_sf"/>
</dbReference>
<dbReference type="EMBL" id="CM004395">
    <property type="protein sequence ID" value="OAY41488.1"/>
    <property type="molecule type" value="Genomic_DNA"/>
</dbReference>
<evidence type="ECO:0000259" key="7">
    <source>
        <dbReference type="PROSITE" id="PS51294"/>
    </source>
</evidence>
<dbReference type="PROSITE" id="PS51294">
    <property type="entry name" value="HTH_MYB"/>
    <property type="match status" value="1"/>
</dbReference>
<name>A0A2C9VAU8_MANES</name>
<organism evidence="8 9">
    <name type="scientific">Manihot esculenta</name>
    <name type="common">Cassava</name>
    <name type="synonym">Jatropha manihot</name>
    <dbReference type="NCBI Taxonomy" id="3983"/>
    <lineage>
        <taxon>Eukaryota</taxon>
        <taxon>Viridiplantae</taxon>
        <taxon>Streptophyta</taxon>
        <taxon>Embryophyta</taxon>
        <taxon>Tracheophyta</taxon>
        <taxon>Spermatophyta</taxon>
        <taxon>Magnoliopsida</taxon>
        <taxon>eudicotyledons</taxon>
        <taxon>Gunneridae</taxon>
        <taxon>Pentapetalae</taxon>
        <taxon>rosids</taxon>
        <taxon>fabids</taxon>
        <taxon>Malpighiales</taxon>
        <taxon>Euphorbiaceae</taxon>
        <taxon>Crotonoideae</taxon>
        <taxon>Manihoteae</taxon>
        <taxon>Manihot</taxon>
    </lineage>
</organism>
<dbReference type="InterPro" id="IPR017930">
    <property type="entry name" value="Myb_dom"/>
</dbReference>
<evidence type="ECO:0000256" key="4">
    <source>
        <dbReference type="ARBA" id="ARBA00023054"/>
    </source>
</evidence>
<evidence type="ECO:0000256" key="2">
    <source>
        <dbReference type="ARBA" id="ARBA00006783"/>
    </source>
</evidence>
<keyword evidence="5" id="KW-0804">Transcription</keyword>
<evidence type="ECO:0000313" key="8">
    <source>
        <dbReference type="EMBL" id="OAY41488.1"/>
    </source>
</evidence>
<dbReference type="Pfam" id="PF14379">
    <property type="entry name" value="Myb_CC_LHEQLE"/>
    <property type="match status" value="1"/>
</dbReference>
<evidence type="ECO:0000256" key="5">
    <source>
        <dbReference type="ARBA" id="ARBA00023163"/>
    </source>
</evidence>
<dbReference type="InterPro" id="IPR001005">
    <property type="entry name" value="SANT/Myb"/>
</dbReference>
<dbReference type="SMR" id="A0A2C9VAU8"/>
<proteinExistence type="inferred from homology"/>
<dbReference type="PANTHER" id="PTHR31499">
    <property type="entry name" value="MYB FAMILY TRANSCRIPTION FACTOR PHL11"/>
    <property type="match status" value="1"/>
</dbReference>
<dbReference type="InterPro" id="IPR046955">
    <property type="entry name" value="PHR1-like"/>
</dbReference>
<dbReference type="FunFam" id="1.10.10.60:FF:000002">
    <property type="entry name" value="Myb family transcription factor"/>
    <property type="match status" value="1"/>
</dbReference>
<evidence type="ECO:0000256" key="1">
    <source>
        <dbReference type="ARBA" id="ARBA00004123"/>
    </source>
</evidence>
<comment type="subcellular location">
    <subcellularLocation>
        <location evidence="1">Nucleus</location>
    </subcellularLocation>
</comment>
<dbReference type="Pfam" id="PF00249">
    <property type="entry name" value="Myb_DNA-binding"/>
    <property type="match status" value="1"/>
</dbReference>
<protein>
    <recommendedName>
        <fullName evidence="7">HTH myb-type domain-containing protein</fullName>
    </recommendedName>
</protein>
<dbReference type="InterPro" id="IPR025756">
    <property type="entry name" value="Myb_CC_LHEQLE"/>
</dbReference>
<gene>
    <name evidence="8" type="ORF">MANES_09G105800v8</name>
</gene>
<dbReference type="Gramene" id="Manes.09G105800.1.v8.1">
    <property type="protein sequence ID" value="Manes.09G105800.1.v8.1.CDS"/>
    <property type="gene ID" value="Manes.09G105800.v8.1"/>
</dbReference>
<dbReference type="OrthoDB" id="551907at2759"/>
<dbReference type="AlphaFoldDB" id="A0A2C9VAU8"/>
<dbReference type="Gene3D" id="1.10.10.60">
    <property type="entry name" value="Homeodomain-like"/>
    <property type="match status" value="1"/>
</dbReference>
<dbReference type="NCBIfam" id="TIGR01557">
    <property type="entry name" value="myb_SHAQKYF"/>
    <property type="match status" value="1"/>
</dbReference>
<feature type="domain" description="HTH myb-type" evidence="7">
    <location>
        <begin position="8"/>
        <end position="68"/>
    </location>
</feature>
<comment type="similarity">
    <text evidence="2">Belongs to the MYB-CC family.</text>
</comment>
<comment type="caution">
    <text evidence="8">The sequence shown here is derived from an EMBL/GenBank/DDBJ whole genome shotgun (WGS) entry which is preliminary data.</text>
</comment>